<gene>
    <name evidence="4" type="ORF">MSAN_00316200</name>
</gene>
<dbReference type="PANTHER" id="PTHR10146:SF14">
    <property type="entry name" value="PYRIDOXAL PHOSPHATE HOMEOSTASIS PROTEIN"/>
    <property type="match status" value="1"/>
</dbReference>
<dbReference type="Pfam" id="PF01168">
    <property type="entry name" value="Ala_racemase_N"/>
    <property type="match status" value="1"/>
</dbReference>
<dbReference type="PROSITE" id="PS01211">
    <property type="entry name" value="UPF0001"/>
    <property type="match status" value="1"/>
</dbReference>
<evidence type="ECO:0000313" key="5">
    <source>
        <dbReference type="Proteomes" id="UP000623467"/>
    </source>
</evidence>
<dbReference type="InterPro" id="IPR001608">
    <property type="entry name" value="Ala_racemase_N"/>
</dbReference>
<dbReference type="GO" id="GO:0030170">
    <property type="term" value="F:pyridoxal phosphate binding"/>
    <property type="evidence" value="ECO:0007669"/>
    <property type="project" value="UniProtKB-UniRule"/>
</dbReference>
<evidence type="ECO:0000259" key="3">
    <source>
        <dbReference type="Pfam" id="PF01168"/>
    </source>
</evidence>
<dbReference type="AlphaFoldDB" id="A0A8H6ZB31"/>
<dbReference type="EMBL" id="JACAZH010000002">
    <property type="protein sequence ID" value="KAF7374327.1"/>
    <property type="molecule type" value="Genomic_DNA"/>
</dbReference>
<sequence>MSTATNEQLAARNEEIRESLAEIRSRVDQAVSSSGGSNSATLVAVSKYKPVSDIQACFANGQLDFGENYVQELEEKAKTLPAEIRWHFIGTLQSNKAKLLAAIPNLYAIQTLTSTKAATALNRSLPPERTSPLNILIQVNTSGEDSKSGLSPLHSGVADVPNADVTQLARYIIKECPRLRLQGLMTIGALEQSLSDADENADFERLKDTRDVLAKALTEEFGVEKWGEEGRLLLSMGMSSDFEAALKAGSDIVRYYMDSPFEKIFHTNTAPSDADCQRIRELLAQPVERAAALTAKIDCLQTQINRLIEERDHLNTFIDPHVALISPARRLPAEVVAEIFMACLPSDRNAMISGNEAPLLLCHVCHGWRDIALATPRLWASLHVIAPIQERCQQVGEAVGIWLSRSGVLPLSLSLVHSEATGLNFHAVLRAFIPYSSRWNRIRFLLPACHNFRPLSVLSPNDVPILESAIIDGFAGADPDWSFLAFLGATSLRSVTFHRAVNSPQVAIPWNLLRHLRVDQGSRWLLTAAEALNLLKRCPNLETCALPFKPLWGNAPPMPECRMERLRRLSVVDEWNGTVDFFNNLHVPRLESLEYTTWDVKEFPLHVLLDVRR</sequence>
<dbReference type="InterPro" id="IPR029066">
    <property type="entry name" value="PLP-binding_barrel"/>
</dbReference>
<dbReference type="SUPFAM" id="SSF51419">
    <property type="entry name" value="PLP-binding barrel"/>
    <property type="match status" value="1"/>
</dbReference>
<dbReference type="Proteomes" id="UP000623467">
    <property type="component" value="Unassembled WGS sequence"/>
</dbReference>
<dbReference type="InterPro" id="IPR011078">
    <property type="entry name" value="PyrdxlP_homeostasis"/>
</dbReference>
<dbReference type="HAMAP" id="MF_02087">
    <property type="entry name" value="PLP_homeostasis"/>
    <property type="match status" value="1"/>
</dbReference>
<comment type="caution">
    <text evidence="4">The sequence shown here is derived from an EMBL/GenBank/DDBJ whole genome shotgun (WGS) entry which is preliminary data.</text>
</comment>
<organism evidence="4 5">
    <name type="scientific">Mycena sanguinolenta</name>
    <dbReference type="NCBI Taxonomy" id="230812"/>
    <lineage>
        <taxon>Eukaryota</taxon>
        <taxon>Fungi</taxon>
        <taxon>Dikarya</taxon>
        <taxon>Basidiomycota</taxon>
        <taxon>Agaricomycotina</taxon>
        <taxon>Agaricomycetes</taxon>
        <taxon>Agaricomycetidae</taxon>
        <taxon>Agaricales</taxon>
        <taxon>Marasmiineae</taxon>
        <taxon>Mycenaceae</taxon>
        <taxon>Mycena</taxon>
    </lineage>
</organism>
<dbReference type="PANTHER" id="PTHR10146">
    <property type="entry name" value="PROLINE SYNTHETASE CO-TRANSCRIBED BACTERIAL HOMOLOG PROTEIN"/>
    <property type="match status" value="1"/>
</dbReference>
<comment type="function">
    <text evidence="2">Pyridoxal 5'-phosphate (PLP)-binding protein, which may be involved in intracellular homeostatic regulation of pyridoxal 5'-phosphate (PLP), the active form of vitamin B6.</text>
</comment>
<dbReference type="CDD" id="cd06822">
    <property type="entry name" value="PLPDE_III_YBL036c_euk"/>
    <property type="match status" value="1"/>
</dbReference>
<reference evidence="4" key="1">
    <citation type="submission" date="2020-05" db="EMBL/GenBank/DDBJ databases">
        <title>Mycena genomes resolve the evolution of fungal bioluminescence.</title>
        <authorList>
            <person name="Tsai I.J."/>
        </authorList>
    </citation>
    <scope>NUCLEOTIDE SEQUENCE</scope>
    <source>
        <strain evidence="4">160909Yilan</strain>
    </source>
</reference>
<feature type="domain" description="Alanine racemase N-terminal" evidence="3">
    <location>
        <begin position="20"/>
        <end position="217"/>
    </location>
</feature>
<evidence type="ECO:0000256" key="2">
    <source>
        <dbReference type="HAMAP-Rule" id="MF_03225"/>
    </source>
</evidence>
<keyword evidence="5" id="KW-1185">Reference proteome</keyword>
<evidence type="ECO:0000256" key="1">
    <source>
        <dbReference type="ARBA" id="ARBA00022898"/>
    </source>
</evidence>
<protein>
    <recommendedName>
        <fullName evidence="2">Pyridoxal phosphate homeostasis protein</fullName>
        <shortName evidence="2">PLP homeostasis protein</shortName>
    </recommendedName>
</protein>
<evidence type="ECO:0000313" key="4">
    <source>
        <dbReference type="EMBL" id="KAF7374327.1"/>
    </source>
</evidence>
<proteinExistence type="inferred from homology"/>
<dbReference type="NCBIfam" id="TIGR00044">
    <property type="entry name" value="YggS family pyridoxal phosphate-dependent enzyme"/>
    <property type="match status" value="1"/>
</dbReference>
<accession>A0A8H6ZB31</accession>
<comment type="similarity">
    <text evidence="2">Belongs to the pyridoxal phosphate-binding protein YggS/PROSC family.</text>
</comment>
<name>A0A8H6ZB31_9AGAR</name>
<feature type="modified residue" description="N6-(pyridoxal phosphate)lysine" evidence="2">
    <location>
        <position position="47"/>
    </location>
</feature>
<keyword evidence="1 2" id="KW-0663">Pyridoxal phosphate</keyword>
<dbReference type="OrthoDB" id="10264196at2759"/>
<dbReference type="Gene3D" id="3.20.20.10">
    <property type="entry name" value="Alanine racemase"/>
    <property type="match status" value="1"/>
</dbReference>